<dbReference type="GeneID" id="63726442"/>
<sequence>MYMSEGVRGGVCLVPLGFNLALWPHTMAPTVIHGQGLFKTAFLSGHGSSYHIAVWDIAKLLLFDVEVQKSTLGSAGIMAWVNLPANRAAEWESTSSRSMQATLGSRIQLTEVICSGISSTPGCSTSTRYMK</sequence>
<dbReference type="Proteomes" id="UP000184073">
    <property type="component" value="Unassembled WGS sequence"/>
</dbReference>
<dbReference type="EMBL" id="KV878136">
    <property type="protein sequence ID" value="OJJ06981.1"/>
    <property type="molecule type" value="Genomic_DNA"/>
</dbReference>
<dbReference type="AlphaFoldDB" id="A0A1L9PZM9"/>
<keyword evidence="2" id="KW-1185">Reference proteome</keyword>
<evidence type="ECO:0000313" key="2">
    <source>
        <dbReference type="Proteomes" id="UP000184073"/>
    </source>
</evidence>
<dbReference type="VEuPathDB" id="FungiDB:ASPVEDRAFT_351400"/>
<proteinExistence type="predicted"/>
<evidence type="ECO:0000313" key="1">
    <source>
        <dbReference type="EMBL" id="OJJ06981.1"/>
    </source>
</evidence>
<reference evidence="2" key="1">
    <citation type="journal article" date="2017" name="Genome Biol.">
        <title>Comparative genomics reveals high biological diversity and specific adaptations in the industrially and medically important fungal genus Aspergillus.</title>
        <authorList>
            <person name="de Vries R.P."/>
            <person name="Riley R."/>
            <person name="Wiebenga A."/>
            <person name="Aguilar-Osorio G."/>
            <person name="Amillis S."/>
            <person name="Uchima C.A."/>
            <person name="Anderluh G."/>
            <person name="Asadollahi M."/>
            <person name="Askin M."/>
            <person name="Barry K."/>
            <person name="Battaglia E."/>
            <person name="Bayram O."/>
            <person name="Benocci T."/>
            <person name="Braus-Stromeyer S.A."/>
            <person name="Caldana C."/>
            <person name="Canovas D."/>
            <person name="Cerqueira G.C."/>
            <person name="Chen F."/>
            <person name="Chen W."/>
            <person name="Choi C."/>
            <person name="Clum A."/>
            <person name="Dos Santos R.A."/>
            <person name="Damasio A.R."/>
            <person name="Diallinas G."/>
            <person name="Emri T."/>
            <person name="Fekete E."/>
            <person name="Flipphi M."/>
            <person name="Freyberg S."/>
            <person name="Gallo A."/>
            <person name="Gournas C."/>
            <person name="Habgood R."/>
            <person name="Hainaut M."/>
            <person name="Harispe M.L."/>
            <person name="Henrissat B."/>
            <person name="Hilden K.S."/>
            <person name="Hope R."/>
            <person name="Hossain A."/>
            <person name="Karabika E."/>
            <person name="Karaffa L."/>
            <person name="Karanyi Z."/>
            <person name="Krasevec N."/>
            <person name="Kuo A."/>
            <person name="Kusch H."/>
            <person name="LaButti K."/>
            <person name="Lagendijk E.L."/>
            <person name="Lapidus A."/>
            <person name="Levasseur A."/>
            <person name="Lindquist E."/>
            <person name="Lipzen A."/>
            <person name="Logrieco A.F."/>
            <person name="MacCabe A."/>
            <person name="Maekelae M.R."/>
            <person name="Malavazi I."/>
            <person name="Melin P."/>
            <person name="Meyer V."/>
            <person name="Mielnichuk N."/>
            <person name="Miskei M."/>
            <person name="Molnar A.P."/>
            <person name="Mule G."/>
            <person name="Ngan C.Y."/>
            <person name="Orejas M."/>
            <person name="Orosz E."/>
            <person name="Ouedraogo J.P."/>
            <person name="Overkamp K.M."/>
            <person name="Park H.-S."/>
            <person name="Perrone G."/>
            <person name="Piumi F."/>
            <person name="Punt P.J."/>
            <person name="Ram A.F."/>
            <person name="Ramon A."/>
            <person name="Rauscher S."/>
            <person name="Record E."/>
            <person name="Riano-Pachon D.M."/>
            <person name="Robert V."/>
            <person name="Roehrig J."/>
            <person name="Ruller R."/>
            <person name="Salamov A."/>
            <person name="Salih N.S."/>
            <person name="Samson R.A."/>
            <person name="Sandor E."/>
            <person name="Sanguinetti M."/>
            <person name="Schuetze T."/>
            <person name="Sepcic K."/>
            <person name="Shelest E."/>
            <person name="Sherlock G."/>
            <person name="Sophianopoulou V."/>
            <person name="Squina F.M."/>
            <person name="Sun H."/>
            <person name="Susca A."/>
            <person name="Todd R.B."/>
            <person name="Tsang A."/>
            <person name="Unkles S.E."/>
            <person name="van de Wiele N."/>
            <person name="van Rossen-Uffink D."/>
            <person name="Oliveira J.V."/>
            <person name="Vesth T.C."/>
            <person name="Visser J."/>
            <person name="Yu J.-H."/>
            <person name="Zhou M."/>
            <person name="Andersen M.R."/>
            <person name="Archer D.B."/>
            <person name="Baker S.E."/>
            <person name="Benoit I."/>
            <person name="Brakhage A.A."/>
            <person name="Braus G.H."/>
            <person name="Fischer R."/>
            <person name="Frisvad J.C."/>
            <person name="Goldman G.H."/>
            <person name="Houbraken J."/>
            <person name="Oakley B."/>
            <person name="Pocsi I."/>
            <person name="Scazzocchio C."/>
            <person name="Seiboth B."/>
            <person name="vanKuyk P.A."/>
            <person name="Wortman J."/>
            <person name="Dyer P.S."/>
            <person name="Grigoriev I.V."/>
        </authorList>
    </citation>
    <scope>NUCLEOTIDE SEQUENCE [LARGE SCALE GENOMIC DNA]</scope>
    <source>
        <strain evidence="2">CBS 583.65</strain>
    </source>
</reference>
<organism evidence="1 2">
    <name type="scientific">Aspergillus versicolor CBS 583.65</name>
    <dbReference type="NCBI Taxonomy" id="1036611"/>
    <lineage>
        <taxon>Eukaryota</taxon>
        <taxon>Fungi</taxon>
        <taxon>Dikarya</taxon>
        <taxon>Ascomycota</taxon>
        <taxon>Pezizomycotina</taxon>
        <taxon>Eurotiomycetes</taxon>
        <taxon>Eurotiomycetidae</taxon>
        <taxon>Eurotiales</taxon>
        <taxon>Aspergillaceae</taxon>
        <taxon>Aspergillus</taxon>
        <taxon>Aspergillus subgen. Nidulantes</taxon>
    </lineage>
</organism>
<dbReference type="RefSeq" id="XP_040672743.1">
    <property type="nucleotide sequence ID" value="XM_040810931.1"/>
</dbReference>
<accession>A0A1L9PZM9</accession>
<protein>
    <submittedName>
        <fullName evidence="1">Uncharacterized protein</fullName>
    </submittedName>
</protein>
<gene>
    <name evidence="1" type="ORF">ASPVEDRAFT_351400</name>
</gene>
<name>A0A1L9PZM9_ASPVE</name>